<sequence>MEQKFFVSCLLVKDRQILMLRKEKGRHLGTWLFPGGEIKDQESALDTVKREIKQDIGLTLNQVELRGIVYFMMQEFENDPVLAKTILYVFYSEDFTGELHPSNKGTLEWVPLNEIWNREIGRNDELFIPPMLENKKVTFAKFYHNKDKERVRYQIDQI</sequence>
<evidence type="ECO:0000256" key="3">
    <source>
        <dbReference type="ARBA" id="ARBA00022723"/>
    </source>
</evidence>
<dbReference type="RefSeq" id="WP_132768104.1">
    <property type="nucleotide sequence ID" value="NZ_SMAB01000006.1"/>
</dbReference>
<gene>
    <name evidence="7" type="ORF">EDD72_10681</name>
</gene>
<dbReference type="SUPFAM" id="SSF55811">
    <property type="entry name" value="Nudix"/>
    <property type="match status" value="1"/>
</dbReference>
<keyword evidence="8" id="KW-1185">Reference proteome</keyword>
<dbReference type="PANTHER" id="PTHR43758">
    <property type="entry name" value="7,8-DIHYDRO-8-OXOGUANINE TRIPHOSPHATASE"/>
    <property type="match status" value="1"/>
</dbReference>
<dbReference type="InterPro" id="IPR015797">
    <property type="entry name" value="NUDIX_hydrolase-like_dom_sf"/>
</dbReference>
<dbReference type="InterPro" id="IPR000086">
    <property type="entry name" value="NUDIX_hydrolase_dom"/>
</dbReference>
<dbReference type="Gene3D" id="3.90.79.10">
    <property type="entry name" value="Nucleoside Triphosphate Pyrophosphohydrolase"/>
    <property type="match status" value="1"/>
</dbReference>
<evidence type="ECO:0000259" key="6">
    <source>
        <dbReference type="PROSITE" id="PS51462"/>
    </source>
</evidence>
<organism evidence="7 8">
    <name type="scientific">Tepidibacillus fermentans</name>
    <dbReference type="NCBI Taxonomy" id="1281767"/>
    <lineage>
        <taxon>Bacteria</taxon>
        <taxon>Bacillati</taxon>
        <taxon>Bacillota</taxon>
        <taxon>Bacilli</taxon>
        <taxon>Bacillales</taxon>
        <taxon>Bacillaceae</taxon>
        <taxon>Tepidibacillus</taxon>
    </lineage>
</organism>
<dbReference type="GO" id="GO:0016818">
    <property type="term" value="F:hydrolase activity, acting on acid anhydrides, in phosphorus-containing anhydrides"/>
    <property type="evidence" value="ECO:0007669"/>
    <property type="project" value="TreeGrafter"/>
</dbReference>
<evidence type="ECO:0000256" key="4">
    <source>
        <dbReference type="ARBA" id="ARBA00022801"/>
    </source>
</evidence>
<dbReference type="OrthoDB" id="9800077at2"/>
<dbReference type="Pfam" id="PF00293">
    <property type="entry name" value="NUDIX"/>
    <property type="match status" value="1"/>
</dbReference>
<dbReference type="GO" id="GO:0046872">
    <property type="term" value="F:metal ion binding"/>
    <property type="evidence" value="ECO:0007669"/>
    <property type="project" value="UniProtKB-KW"/>
</dbReference>
<evidence type="ECO:0000256" key="5">
    <source>
        <dbReference type="ARBA" id="ARBA00022842"/>
    </source>
</evidence>
<dbReference type="GO" id="GO:0005737">
    <property type="term" value="C:cytoplasm"/>
    <property type="evidence" value="ECO:0007669"/>
    <property type="project" value="TreeGrafter"/>
</dbReference>
<comment type="caution">
    <text evidence="7">The sequence shown here is derived from an EMBL/GenBank/DDBJ whole genome shotgun (WGS) entry which is preliminary data.</text>
</comment>
<protein>
    <submittedName>
        <fullName evidence="7">8-oxo-dGTP diphosphatase</fullName>
    </submittedName>
</protein>
<dbReference type="PROSITE" id="PS51462">
    <property type="entry name" value="NUDIX"/>
    <property type="match status" value="1"/>
</dbReference>
<proteinExistence type="inferred from homology"/>
<dbReference type="AlphaFoldDB" id="A0A4R3KI18"/>
<evidence type="ECO:0000256" key="2">
    <source>
        <dbReference type="ARBA" id="ARBA00005582"/>
    </source>
</evidence>
<evidence type="ECO:0000313" key="7">
    <source>
        <dbReference type="EMBL" id="TCS83153.1"/>
    </source>
</evidence>
<keyword evidence="5" id="KW-0460">Magnesium</keyword>
<comment type="cofactor">
    <cofactor evidence="1">
        <name>Mg(2+)</name>
        <dbReference type="ChEBI" id="CHEBI:18420"/>
    </cofactor>
</comment>
<feature type="domain" description="Nudix hydrolase" evidence="6">
    <location>
        <begin position="2"/>
        <end position="133"/>
    </location>
</feature>
<comment type="similarity">
    <text evidence="2">Belongs to the Nudix hydrolase family.</text>
</comment>
<evidence type="ECO:0000256" key="1">
    <source>
        <dbReference type="ARBA" id="ARBA00001946"/>
    </source>
</evidence>
<dbReference type="Proteomes" id="UP000295788">
    <property type="component" value="Unassembled WGS sequence"/>
</dbReference>
<keyword evidence="3" id="KW-0479">Metal-binding</keyword>
<dbReference type="EMBL" id="SMAB01000006">
    <property type="protein sequence ID" value="TCS83153.1"/>
    <property type="molecule type" value="Genomic_DNA"/>
</dbReference>
<accession>A0A4R3KI18</accession>
<keyword evidence="4" id="KW-0378">Hydrolase</keyword>
<name>A0A4R3KI18_9BACI</name>
<evidence type="ECO:0000313" key="8">
    <source>
        <dbReference type="Proteomes" id="UP000295788"/>
    </source>
</evidence>
<reference evidence="7 8" key="1">
    <citation type="submission" date="2019-03" db="EMBL/GenBank/DDBJ databases">
        <title>Genomic Encyclopedia of Type Strains, Phase IV (KMG-IV): sequencing the most valuable type-strain genomes for metagenomic binning, comparative biology and taxonomic classification.</title>
        <authorList>
            <person name="Goeker M."/>
        </authorList>
    </citation>
    <scope>NUCLEOTIDE SEQUENCE [LARGE SCALE GENOMIC DNA]</scope>
    <source>
        <strain evidence="7 8">DSM 23802</strain>
    </source>
</reference>
<dbReference type="PANTHER" id="PTHR43758:SF2">
    <property type="entry name" value="OXIDIZED PURINE NUCLEOSIDE TRIPHOSPHATE HYDROLASE"/>
    <property type="match status" value="1"/>
</dbReference>